<reference evidence="1" key="1">
    <citation type="submission" date="2023-04" db="EMBL/GenBank/DDBJ databases">
        <title>The human skin virome in hidradenitis suppurativa patients.</title>
        <authorList>
            <person name="Jansen D."/>
        </authorList>
    </citation>
    <scope>NUCLEOTIDE SEQUENCE</scope>
    <source>
        <strain evidence="1">VC3_JansenPhageA</strain>
    </source>
</reference>
<sequence>MILSDTINQRYKYNTQGKTPTEIQQELRQLGVKGFVVKIAGNRVTMKVSENDIKKNRECIRNGNR</sequence>
<proteinExistence type="predicted"/>
<dbReference type="EMBL" id="OQ890309">
    <property type="protein sequence ID" value="WLJ25385.1"/>
    <property type="molecule type" value="Genomic_DNA"/>
</dbReference>
<protein>
    <submittedName>
        <fullName evidence="1">Uncharacterized protein</fullName>
    </submittedName>
</protein>
<name>A0AA49X312_9VIRU</name>
<evidence type="ECO:0000313" key="1">
    <source>
        <dbReference type="EMBL" id="WLJ25385.1"/>
    </source>
</evidence>
<organism evidence="1">
    <name type="scientific">Staphylococcus phage HS04</name>
    <dbReference type="NCBI Taxonomy" id="3056398"/>
    <lineage>
        <taxon>Viruses</taxon>
    </lineage>
</organism>
<accession>A0AA49X312</accession>